<dbReference type="InterPro" id="IPR028213">
    <property type="entry name" value="PA1"/>
</dbReference>
<keyword evidence="2" id="KW-1185">Reference proteome</keyword>
<evidence type="ECO:0000313" key="4">
    <source>
        <dbReference type="RefSeq" id="XP_006811228.1"/>
    </source>
</evidence>
<dbReference type="Proteomes" id="UP000694865">
    <property type="component" value="Unplaced"/>
</dbReference>
<dbReference type="Pfam" id="PF15364">
    <property type="entry name" value="PAXIP1_C"/>
    <property type="match status" value="1"/>
</dbReference>
<protein>
    <submittedName>
        <fullName evidence="3">PAXIP1-associated glutamate-rich protein 1-like isoform X1</fullName>
    </submittedName>
    <submittedName>
        <fullName evidence="4">PAXIP1-associated glutamate-rich protein 1-like isoform X2</fullName>
    </submittedName>
</protein>
<sequence length="221" mass="25054">MIDRLVAMDAESSEKDATGTGSPIEAMQTQQTESSNREDVGTGDFEVLCSDSEEDKEKADKCKDRRTWEPPPSVIVALYEKLDKVGTLELDWVCPKRKLPDDEEEKHDDVEAAQNSDEGRDEQEVNAQTEEPTEFDDFDELNADMDNTSLHVTPRRTPGSGGQGSSRKKVARMDRVITDMIRHKKMDDDGDQLPEDESKDKSTPHRTPSRPFRIRTHDFNL</sequence>
<evidence type="ECO:0000256" key="1">
    <source>
        <dbReference type="SAM" id="MobiDB-lite"/>
    </source>
</evidence>
<dbReference type="GeneID" id="100370190"/>
<dbReference type="PANTHER" id="PTHR28467:SF1">
    <property type="entry name" value="PAXIP1-ASSOCIATED GLUTAMATE-RICH PROTEIN 1"/>
    <property type="match status" value="1"/>
</dbReference>
<feature type="compositionally biased region" description="Basic and acidic residues" evidence="1">
    <location>
        <begin position="55"/>
        <end position="68"/>
    </location>
</feature>
<dbReference type="PANTHER" id="PTHR28467">
    <property type="entry name" value="PAXIP1-ASSOCIATED GLUTAMATE-RICH PROTEIN 1"/>
    <property type="match status" value="1"/>
</dbReference>
<evidence type="ECO:0000313" key="3">
    <source>
        <dbReference type="RefSeq" id="XP_002730463.1"/>
    </source>
</evidence>
<feature type="compositionally biased region" description="Basic and acidic residues" evidence="1">
    <location>
        <begin position="171"/>
        <end position="187"/>
    </location>
</feature>
<proteinExistence type="predicted"/>
<gene>
    <name evidence="3 4" type="primary">LOC100370190</name>
</gene>
<organism evidence="2 3">
    <name type="scientific">Saccoglossus kowalevskii</name>
    <name type="common">Acorn worm</name>
    <dbReference type="NCBI Taxonomy" id="10224"/>
    <lineage>
        <taxon>Eukaryota</taxon>
        <taxon>Metazoa</taxon>
        <taxon>Hemichordata</taxon>
        <taxon>Enteropneusta</taxon>
        <taxon>Harrimaniidae</taxon>
        <taxon>Saccoglossus</taxon>
    </lineage>
</organism>
<feature type="compositionally biased region" description="Acidic residues" evidence="1">
    <location>
        <begin position="131"/>
        <end position="143"/>
    </location>
</feature>
<name>A0ABM0GIB7_SACKO</name>
<accession>A0ABM0GIB7</accession>
<evidence type="ECO:0000313" key="2">
    <source>
        <dbReference type="Proteomes" id="UP000694865"/>
    </source>
</evidence>
<feature type="region of interest" description="Disordered" evidence="1">
    <location>
        <begin position="1"/>
        <end position="69"/>
    </location>
</feature>
<dbReference type="RefSeq" id="XP_006811228.1">
    <property type="nucleotide sequence ID" value="XM_006811165.1"/>
</dbReference>
<dbReference type="RefSeq" id="XP_002730463.1">
    <property type="nucleotide sequence ID" value="XM_002730417.2"/>
</dbReference>
<feature type="region of interest" description="Disordered" evidence="1">
    <location>
        <begin position="92"/>
        <end position="221"/>
    </location>
</feature>
<reference evidence="3 4" key="1">
    <citation type="submission" date="2025-05" db="UniProtKB">
        <authorList>
            <consortium name="RefSeq"/>
        </authorList>
    </citation>
    <scope>IDENTIFICATION</scope>
    <source>
        <tissue evidence="3 4">Testes</tissue>
    </source>
</reference>